<dbReference type="Proteomes" id="UP000316360">
    <property type="component" value="Unassembled WGS sequence"/>
</dbReference>
<dbReference type="PANTHER" id="PTHR43390:SF1">
    <property type="entry name" value="CHLOROPLAST PROCESSING PEPTIDASE"/>
    <property type="match status" value="1"/>
</dbReference>
<dbReference type="EMBL" id="SOKJ01000244">
    <property type="protein sequence ID" value="TET10122.1"/>
    <property type="molecule type" value="Genomic_DNA"/>
</dbReference>
<dbReference type="CDD" id="cd06530">
    <property type="entry name" value="S26_SPase_I"/>
    <property type="match status" value="1"/>
</dbReference>
<sequence length="181" mass="21219">MKNRKKVLLWLRETVESAVIAFFIAFVIIIFVVQSFWIPSGSMEPNFHIGDRISAYKLFYDIDNVKRGDVIIFKFPLDPRKNFIKRAIGLPGDEIDVRDKKVYVNGKLLNEPYVVHRDTRNVGFPRDEYGPIKVPSDSLFMMGDNRDSSDDSRYWGFVPAENIIGEAFLRYWPPWRIKLIR</sequence>
<keyword evidence="4 6" id="KW-0378">Hydrolase</keyword>
<gene>
    <name evidence="8" type="primary">lepB</name>
    <name evidence="8" type="ORF">E3J84_04390</name>
</gene>
<accession>A0A523RWH0</accession>
<dbReference type="NCBIfam" id="TIGR02227">
    <property type="entry name" value="sigpep_I_bact"/>
    <property type="match status" value="1"/>
</dbReference>
<dbReference type="InterPro" id="IPR019757">
    <property type="entry name" value="Pept_S26A_signal_pept_1_Lys-AS"/>
</dbReference>
<evidence type="ECO:0000256" key="6">
    <source>
        <dbReference type="RuleBase" id="RU362042"/>
    </source>
</evidence>
<dbReference type="InterPro" id="IPR000223">
    <property type="entry name" value="Pept_S26A_signal_pept_1"/>
</dbReference>
<evidence type="ECO:0000259" key="7">
    <source>
        <dbReference type="Pfam" id="PF10502"/>
    </source>
</evidence>
<dbReference type="AlphaFoldDB" id="A0A523RWH0"/>
<comment type="similarity">
    <text evidence="2 6">Belongs to the peptidase S26 family.</text>
</comment>
<dbReference type="EC" id="3.4.21.89" evidence="3 6"/>
<dbReference type="InterPro" id="IPR019758">
    <property type="entry name" value="Pept_S26A_signal_pept_1_CS"/>
</dbReference>
<evidence type="ECO:0000313" key="9">
    <source>
        <dbReference type="Proteomes" id="UP000316360"/>
    </source>
</evidence>
<evidence type="ECO:0000256" key="5">
    <source>
        <dbReference type="PIRSR" id="PIRSR600223-1"/>
    </source>
</evidence>
<dbReference type="PROSITE" id="PS00761">
    <property type="entry name" value="SPASE_I_3"/>
    <property type="match status" value="1"/>
</dbReference>
<feature type="domain" description="Peptidase S26" evidence="7">
    <location>
        <begin position="12"/>
        <end position="172"/>
    </location>
</feature>
<dbReference type="GO" id="GO:0016020">
    <property type="term" value="C:membrane"/>
    <property type="evidence" value="ECO:0007669"/>
    <property type="project" value="UniProtKB-SubCell"/>
</dbReference>
<dbReference type="GO" id="GO:0009003">
    <property type="term" value="F:signal peptidase activity"/>
    <property type="evidence" value="ECO:0007669"/>
    <property type="project" value="UniProtKB-EC"/>
</dbReference>
<reference evidence="8 9" key="1">
    <citation type="submission" date="2019-03" db="EMBL/GenBank/DDBJ databases">
        <title>Metabolic potential of uncultured bacteria and archaea associated with petroleum seepage in deep-sea sediments.</title>
        <authorList>
            <person name="Dong X."/>
            <person name="Hubert C."/>
        </authorList>
    </citation>
    <scope>NUCLEOTIDE SEQUENCE [LARGE SCALE GENOMIC DNA]</scope>
    <source>
        <strain evidence="8">E44_bin7</strain>
    </source>
</reference>
<comment type="subcellular location">
    <subcellularLocation>
        <location evidence="6">Membrane</location>
        <topology evidence="6">Single-pass type II membrane protein</topology>
    </subcellularLocation>
</comment>
<dbReference type="Gene3D" id="2.10.109.10">
    <property type="entry name" value="Umud Fragment, subunit A"/>
    <property type="match status" value="1"/>
</dbReference>
<dbReference type="GO" id="GO:0004252">
    <property type="term" value="F:serine-type endopeptidase activity"/>
    <property type="evidence" value="ECO:0007669"/>
    <property type="project" value="InterPro"/>
</dbReference>
<evidence type="ECO:0000256" key="2">
    <source>
        <dbReference type="ARBA" id="ARBA00009370"/>
    </source>
</evidence>
<evidence type="ECO:0000256" key="3">
    <source>
        <dbReference type="ARBA" id="ARBA00013208"/>
    </source>
</evidence>
<keyword evidence="6" id="KW-0812">Transmembrane</keyword>
<dbReference type="Pfam" id="PF10502">
    <property type="entry name" value="Peptidase_S26"/>
    <property type="match status" value="1"/>
</dbReference>
<feature type="transmembrane region" description="Helical" evidence="6">
    <location>
        <begin position="20"/>
        <end position="38"/>
    </location>
</feature>
<dbReference type="SUPFAM" id="SSF51306">
    <property type="entry name" value="LexA/Signal peptidase"/>
    <property type="match status" value="1"/>
</dbReference>
<dbReference type="GO" id="GO:0006465">
    <property type="term" value="P:signal peptide processing"/>
    <property type="evidence" value="ECO:0007669"/>
    <property type="project" value="InterPro"/>
</dbReference>
<organism evidence="8 9">
    <name type="scientific">Aerophobetes bacterium</name>
    <dbReference type="NCBI Taxonomy" id="2030807"/>
    <lineage>
        <taxon>Bacteria</taxon>
        <taxon>Candidatus Aerophobota</taxon>
    </lineage>
</organism>
<evidence type="ECO:0000256" key="1">
    <source>
        <dbReference type="ARBA" id="ARBA00000677"/>
    </source>
</evidence>
<name>A0A523RWH0_UNCAE</name>
<keyword evidence="6" id="KW-0645">Protease</keyword>
<dbReference type="PRINTS" id="PR00727">
    <property type="entry name" value="LEADERPTASE"/>
</dbReference>
<dbReference type="PROSITE" id="PS00760">
    <property type="entry name" value="SPASE_I_2"/>
    <property type="match status" value="1"/>
</dbReference>
<feature type="active site" evidence="5">
    <location>
        <position position="42"/>
    </location>
</feature>
<comment type="caution">
    <text evidence="8">The sequence shown here is derived from an EMBL/GenBank/DDBJ whole genome shotgun (WGS) entry which is preliminary data.</text>
</comment>
<keyword evidence="6" id="KW-1133">Transmembrane helix</keyword>
<dbReference type="InterPro" id="IPR036286">
    <property type="entry name" value="LexA/Signal_pep-like_sf"/>
</dbReference>
<evidence type="ECO:0000256" key="4">
    <source>
        <dbReference type="ARBA" id="ARBA00022801"/>
    </source>
</evidence>
<comment type="catalytic activity">
    <reaction evidence="1 6">
        <text>Cleavage of hydrophobic, N-terminal signal or leader sequences from secreted and periplasmic proteins.</text>
        <dbReference type="EC" id="3.4.21.89"/>
    </reaction>
</comment>
<evidence type="ECO:0000313" key="8">
    <source>
        <dbReference type="EMBL" id="TET10122.1"/>
    </source>
</evidence>
<dbReference type="PANTHER" id="PTHR43390">
    <property type="entry name" value="SIGNAL PEPTIDASE I"/>
    <property type="match status" value="1"/>
</dbReference>
<proteinExistence type="inferred from homology"/>
<protein>
    <recommendedName>
        <fullName evidence="3 6">Signal peptidase I</fullName>
        <ecNumber evidence="3 6">3.4.21.89</ecNumber>
    </recommendedName>
</protein>
<keyword evidence="6" id="KW-0472">Membrane</keyword>
<feature type="active site" evidence="5">
    <location>
        <position position="85"/>
    </location>
</feature>
<dbReference type="InterPro" id="IPR019533">
    <property type="entry name" value="Peptidase_S26"/>
</dbReference>